<dbReference type="SUPFAM" id="SSF88713">
    <property type="entry name" value="Glycoside hydrolase/deacetylase"/>
    <property type="match status" value="1"/>
</dbReference>
<evidence type="ECO:0000313" key="1">
    <source>
        <dbReference type="EMBL" id="KPV47600.1"/>
    </source>
</evidence>
<dbReference type="Gene3D" id="3.20.20.370">
    <property type="entry name" value="Glycoside hydrolase/deacetylase"/>
    <property type="match status" value="1"/>
</dbReference>
<organism evidence="1 2">
    <name type="scientific">Kouleothrix aurantiaca</name>
    <dbReference type="NCBI Taxonomy" id="186479"/>
    <lineage>
        <taxon>Bacteria</taxon>
        <taxon>Bacillati</taxon>
        <taxon>Chloroflexota</taxon>
        <taxon>Chloroflexia</taxon>
        <taxon>Chloroflexales</taxon>
        <taxon>Roseiflexineae</taxon>
        <taxon>Roseiflexaceae</taxon>
        <taxon>Kouleothrix</taxon>
    </lineage>
</organism>
<sequence>AQTEQIIQSTLGVTSRPYFRFPYGDATADTLSIVGRDGYNAYHWVADDGSIGGWVDWAAQHPDEANGGIWLMHGRPTTVAALPGWLDRAVASGFHPTTLTETLR</sequence>
<reference evidence="1 2" key="1">
    <citation type="submission" date="2015-09" db="EMBL/GenBank/DDBJ databases">
        <title>Draft genome sequence of Kouleothrix aurantiaca JCM 19913.</title>
        <authorList>
            <person name="Hemp J."/>
        </authorList>
    </citation>
    <scope>NUCLEOTIDE SEQUENCE [LARGE SCALE GENOMIC DNA]</scope>
    <source>
        <strain evidence="1 2">COM-B</strain>
    </source>
</reference>
<dbReference type="InterPro" id="IPR011330">
    <property type="entry name" value="Glyco_hydro/deAcase_b/a-brl"/>
</dbReference>
<dbReference type="AlphaFoldDB" id="A0A0P9DCI1"/>
<accession>A0A0P9DCI1</accession>
<dbReference type="GO" id="GO:0005975">
    <property type="term" value="P:carbohydrate metabolic process"/>
    <property type="evidence" value="ECO:0007669"/>
    <property type="project" value="InterPro"/>
</dbReference>
<dbReference type="Proteomes" id="UP000050509">
    <property type="component" value="Unassembled WGS sequence"/>
</dbReference>
<keyword evidence="2" id="KW-1185">Reference proteome</keyword>
<evidence type="ECO:0000313" key="2">
    <source>
        <dbReference type="Proteomes" id="UP000050509"/>
    </source>
</evidence>
<dbReference type="EMBL" id="LJCR01003356">
    <property type="protein sequence ID" value="KPV47600.1"/>
    <property type="molecule type" value="Genomic_DNA"/>
</dbReference>
<proteinExistence type="predicted"/>
<comment type="caution">
    <text evidence="1">The sequence shown here is derived from an EMBL/GenBank/DDBJ whole genome shotgun (WGS) entry which is preliminary data.</text>
</comment>
<feature type="non-terminal residue" evidence="1">
    <location>
        <position position="1"/>
    </location>
</feature>
<gene>
    <name evidence="1" type="ORF">SE17_42220</name>
</gene>
<name>A0A0P9DCI1_9CHLR</name>
<protein>
    <recommendedName>
        <fullName evidence="3">Polysaccharide deacetylase</fullName>
    </recommendedName>
</protein>
<evidence type="ECO:0008006" key="3">
    <source>
        <dbReference type="Google" id="ProtNLM"/>
    </source>
</evidence>